<accession>A0A0F0KVK8</accession>
<gene>
    <name evidence="4" type="ORF">RN51_01112</name>
</gene>
<dbReference type="Gene3D" id="2.40.420.20">
    <property type="match status" value="1"/>
</dbReference>
<dbReference type="RefSeq" id="WP_052674598.1">
    <property type="nucleotide sequence ID" value="NZ_JYIV01000020.1"/>
</dbReference>
<dbReference type="Proteomes" id="UP000033725">
    <property type="component" value="Unassembled WGS sequence"/>
</dbReference>
<reference evidence="4 5" key="1">
    <citation type="submission" date="2015-02" db="EMBL/GenBank/DDBJ databases">
        <title>Draft genome sequences of ten Microbacterium spp. with emphasis on heavy metal contaminated environments.</title>
        <authorList>
            <person name="Corretto E."/>
        </authorList>
    </citation>
    <scope>NUCLEOTIDE SEQUENCE [LARGE SCALE GENOMIC DNA]</scope>
    <source>
        <strain evidence="4 5">BEL163</strain>
    </source>
</reference>
<dbReference type="EMBL" id="JYIV01000020">
    <property type="protein sequence ID" value="KJL24514.1"/>
    <property type="molecule type" value="Genomic_DNA"/>
</dbReference>
<dbReference type="OrthoDB" id="3268648at2"/>
<sequence length="351" mass="36091">MSRRLTKVLVPVGVLLVAAAVTVAVLQPWSSVAESPDEAKAPVTVEAELTTLTSDLRLNGTLSYGASVALPGRAGTITRLPAAGEEIGVGQAIYEVDGKPVIAMRGDRPFWRDLGLGVDEGPDVRQLEQALADLGFGKNMTIDDEFTAVTETNVKAWQKSLGVPQDGIVKLGDVVAISAASVRVESVTAKLGDPAGSSPLSYTSTTLRVVAKLTDAQAREILPATKVTVILPDGTEAPATVTAVDPGGQPTEKEGETTPPTADVEFDDPAVAAGIGLRAVKVVFATSEVKDALVVPVTALVATTDGGYALDVLRKGGKIERVAVEVGLIADTKVQITGGDLAAGDAVVVAR</sequence>
<proteinExistence type="predicted"/>
<evidence type="ECO:0000259" key="3">
    <source>
        <dbReference type="Pfam" id="PF25967"/>
    </source>
</evidence>
<organism evidence="4 5">
    <name type="scientific">Microbacterium oxydans</name>
    <dbReference type="NCBI Taxonomy" id="82380"/>
    <lineage>
        <taxon>Bacteria</taxon>
        <taxon>Bacillati</taxon>
        <taxon>Actinomycetota</taxon>
        <taxon>Actinomycetes</taxon>
        <taxon>Micrococcales</taxon>
        <taxon>Microbacteriaceae</taxon>
        <taxon>Microbacterium</taxon>
    </lineage>
</organism>
<protein>
    <submittedName>
        <fullName evidence="4">HlyD family secretion protein</fullName>
    </submittedName>
</protein>
<feature type="domain" description="Multidrug resistance protein MdtA-like C-terminal permuted SH3" evidence="3">
    <location>
        <begin position="291"/>
        <end position="350"/>
    </location>
</feature>
<dbReference type="InterPro" id="IPR058627">
    <property type="entry name" value="MdtA-like_C"/>
</dbReference>
<dbReference type="Pfam" id="PF25967">
    <property type="entry name" value="RND-MFP_C"/>
    <property type="match status" value="1"/>
</dbReference>
<evidence type="ECO:0000259" key="2">
    <source>
        <dbReference type="Pfam" id="PF01471"/>
    </source>
</evidence>
<evidence type="ECO:0000256" key="1">
    <source>
        <dbReference type="SAM" id="MobiDB-lite"/>
    </source>
</evidence>
<dbReference type="Pfam" id="PF01471">
    <property type="entry name" value="PG_binding_1"/>
    <property type="match status" value="1"/>
</dbReference>
<comment type="caution">
    <text evidence="4">The sequence shown here is derived from an EMBL/GenBank/DDBJ whole genome shotgun (WGS) entry which is preliminary data.</text>
</comment>
<feature type="region of interest" description="Disordered" evidence="1">
    <location>
        <begin position="238"/>
        <end position="262"/>
    </location>
</feature>
<dbReference type="SUPFAM" id="SSF47090">
    <property type="entry name" value="PGBD-like"/>
    <property type="match status" value="1"/>
</dbReference>
<evidence type="ECO:0000313" key="4">
    <source>
        <dbReference type="EMBL" id="KJL24514.1"/>
    </source>
</evidence>
<dbReference type="PATRIC" id="fig|82380.10.peg.1116"/>
<dbReference type="InterPro" id="IPR036366">
    <property type="entry name" value="PGBDSf"/>
</dbReference>
<dbReference type="InterPro" id="IPR002477">
    <property type="entry name" value="Peptidoglycan-bd-like"/>
</dbReference>
<feature type="domain" description="Peptidoglycan binding-like" evidence="2">
    <location>
        <begin position="121"/>
        <end position="169"/>
    </location>
</feature>
<name>A0A0F0KVK8_9MICO</name>
<dbReference type="InterPro" id="IPR036365">
    <property type="entry name" value="PGBD-like_sf"/>
</dbReference>
<dbReference type="AlphaFoldDB" id="A0A0F0KVK8"/>
<evidence type="ECO:0000313" key="5">
    <source>
        <dbReference type="Proteomes" id="UP000033725"/>
    </source>
</evidence>
<dbReference type="Gene3D" id="1.10.101.10">
    <property type="entry name" value="PGBD-like superfamily/PGBD"/>
    <property type="match status" value="1"/>
</dbReference>